<protein>
    <submittedName>
        <fullName evidence="1">Uncharacterized protein</fullName>
    </submittedName>
</protein>
<evidence type="ECO:0000313" key="2">
    <source>
        <dbReference type="Proteomes" id="UP001055102"/>
    </source>
</evidence>
<accession>A0ABQ4SV78</accession>
<dbReference type="EMBL" id="BPQR01000022">
    <property type="protein sequence ID" value="GJE06121.1"/>
    <property type="molecule type" value="Genomic_DNA"/>
</dbReference>
<comment type="caution">
    <text evidence="1">The sequence shown here is derived from an EMBL/GenBank/DDBJ whole genome shotgun (WGS) entry which is preliminary data.</text>
</comment>
<proteinExistence type="predicted"/>
<keyword evidence="2" id="KW-1185">Reference proteome</keyword>
<reference evidence="1" key="1">
    <citation type="journal article" date="2021" name="Front. Microbiol.">
        <title>Comprehensive Comparative Genomics and Phenotyping of Methylobacterium Species.</title>
        <authorList>
            <person name="Alessa O."/>
            <person name="Ogura Y."/>
            <person name="Fujitani Y."/>
            <person name="Takami H."/>
            <person name="Hayashi T."/>
            <person name="Sahin N."/>
            <person name="Tani A."/>
        </authorList>
    </citation>
    <scope>NUCLEOTIDE SEQUENCE</scope>
    <source>
        <strain evidence="1">LMG 23639</strain>
    </source>
</reference>
<organism evidence="1 2">
    <name type="scientific">Methylobacterium jeotgali</name>
    <dbReference type="NCBI Taxonomy" id="381630"/>
    <lineage>
        <taxon>Bacteria</taxon>
        <taxon>Pseudomonadati</taxon>
        <taxon>Pseudomonadota</taxon>
        <taxon>Alphaproteobacteria</taxon>
        <taxon>Hyphomicrobiales</taxon>
        <taxon>Methylobacteriaceae</taxon>
        <taxon>Methylobacterium</taxon>
    </lineage>
</organism>
<dbReference type="Proteomes" id="UP001055102">
    <property type="component" value="Unassembled WGS sequence"/>
</dbReference>
<evidence type="ECO:0000313" key="1">
    <source>
        <dbReference type="EMBL" id="GJE06121.1"/>
    </source>
</evidence>
<gene>
    <name evidence="1" type="ORF">AOPFMNJM_1427</name>
</gene>
<name>A0ABQ4SV78_9HYPH</name>
<dbReference type="RefSeq" id="WP_238274749.1">
    <property type="nucleotide sequence ID" value="NZ_BPQR01000022.1"/>
</dbReference>
<reference evidence="1" key="2">
    <citation type="submission" date="2021-08" db="EMBL/GenBank/DDBJ databases">
        <authorList>
            <person name="Tani A."/>
            <person name="Ola A."/>
            <person name="Ogura Y."/>
            <person name="Katsura K."/>
            <person name="Hayashi T."/>
        </authorList>
    </citation>
    <scope>NUCLEOTIDE SEQUENCE</scope>
    <source>
        <strain evidence="1">LMG 23639</strain>
    </source>
</reference>
<sequence length="182" mass="20484">MPHPTLSPEQLIEVVVDLAREPRRFYELALRLRELHDQDQAAFNAAIRDRSIRRRRAYELLRIANAFADAGLAVERLEAIGWTKLALVAKRLSDLESKGEGGMQIESYIDLAERHTVHELPARLAMMVEPLNTRLVSLWLTPEEYEVYRVSMIAHGATAHGKGLSGQEAALMKLLSEASSKT</sequence>